<dbReference type="EMBL" id="CAJOBG010002663">
    <property type="protein sequence ID" value="CAF4020833.1"/>
    <property type="molecule type" value="Genomic_DNA"/>
</dbReference>
<evidence type="ECO:0000313" key="6">
    <source>
        <dbReference type="EMBL" id="CAF3881610.1"/>
    </source>
</evidence>
<evidence type="ECO:0000313" key="1">
    <source>
        <dbReference type="EMBL" id="CAF1171724.1"/>
    </source>
</evidence>
<dbReference type="EMBL" id="CAJOBJ010016545">
    <property type="protein sequence ID" value="CAF4187877.1"/>
    <property type="molecule type" value="Genomic_DNA"/>
</dbReference>
<dbReference type="Proteomes" id="UP000681720">
    <property type="component" value="Unassembled WGS sequence"/>
</dbReference>
<name>A0A816VWQ4_9BILA</name>
<dbReference type="Proteomes" id="UP000663824">
    <property type="component" value="Unassembled WGS sequence"/>
</dbReference>
<dbReference type="Proteomes" id="UP000663842">
    <property type="component" value="Unassembled WGS sequence"/>
</dbReference>
<dbReference type="EMBL" id="CAJOBH010009801">
    <property type="protein sequence ID" value="CAF4149494.1"/>
    <property type="molecule type" value="Genomic_DNA"/>
</dbReference>
<dbReference type="Proteomes" id="UP000681967">
    <property type="component" value="Unassembled WGS sequence"/>
</dbReference>
<protein>
    <submittedName>
        <fullName evidence="5">Uncharacterized protein</fullName>
    </submittedName>
</protein>
<dbReference type="Proteomes" id="UP000663856">
    <property type="component" value="Unassembled WGS sequence"/>
</dbReference>
<evidence type="ECO:0000313" key="3">
    <source>
        <dbReference type="EMBL" id="CAF2061266.1"/>
    </source>
</evidence>
<sequence length="341" mass="39215">MSTHNSTLQHSDALEKDIKSLQFSFNQIVTSSSHYHTREIENQVRHINNALDNIKLDREFQRGSKNWAKQFDANDVKQNETNIKQLLAKGQSLTQELNTCLHTTTVQNKEENQIRELNSWACNTLHEYLQSLQPIASGSYARLDNIAHHLGVTDRYIGYRHNLTRSGNQPLNVHTVWADRKLPRSTALNQQSTPDWKNWVHAYRHYGPSGAKSAAPNQQRTNDDDKLLGYLRPTQTSESKRSSPTEKFYSKSCVYGSDYNNEVRKAGINQTFPGATEFMDRYKKPEELPHSPFTINPQPDYTLPGRPLARVIPDSFSSEYTRSYVFPDSAKLEKFPWLRSS</sequence>
<dbReference type="AlphaFoldDB" id="A0A816VWQ4"/>
<evidence type="ECO:0000313" key="11">
    <source>
        <dbReference type="Proteomes" id="UP000663866"/>
    </source>
</evidence>
<dbReference type="Proteomes" id="UP000663866">
    <property type="component" value="Unassembled WGS sequence"/>
</dbReference>
<dbReference type="OrthoDB" id="9979223at2759"/>
<dbReference type="EMBL" id="CAJNRF010005884">
    <property type="protein sequence ID" value="CAF2075701.1"/>
    <property type="molecule type" value="Genomic_DNA"/>
</dbReference>
<evidence type="ECO:0000313" key="9">
    <source>
        <dbReference type="EMBL" id="CAF4187877.1"/>
    </source>
</evidence>
<evidence type="ECO:0000313" key="7">
    <source>
        <dbReference type="EMBL" id="CAF4020833.1"/>
    </source>
</evidence>
<dbReference type="Proteomes" id="UP000663855">
    <property type="component" value="Unassembled WGS sequence"/>
</dbReference>
<evidence type="ECO:0000313" key="5">
    <source>
        <dbReference type="EMBL" id="CAF2125397.1"/>
    </source>
</evidence>
<gene>
    <name evidence="8" type="ORF">BYL167_LOCUS21457</name>
    <name evidence="1" type="ORF">CJN711_LOCUS10543</name>
    <name evidence="9" type="ORF">GIL414_LOCUS21080</name>
    <name evidence="2" type="ORF">KQP761_LOCUS23238</name>
    <name evidence="3" type="ORF">MBJ925_LOCUS14965</name>
    <name evidence="7" type="ORF">OVN521_LOCUS16191</name>
    <name evidence="10" type="ORF">SMN809_LOCUS35902</name>
    <name evidence="6" type="ORF">UXM345_LOCUS9503</name>
    <name evidence="4" type="ORF">WKI299_LOCUS15079</name>
    <name evidence="5" type="ORF">XDN619_LOCUS23625</name>
</gene>
<reference evidence="5" key="1">
    <citation type="submission" date="2021-02" db="EMBL/GenBank/DDBJ databases">
        <authorList>
            <person name="Nowell W R."/>
        </authorList>
    </citation>
    <scope>NUCLEOTIDE SEQUENCE</scope>
</reference>
<comment type="caution">
    <text evidence="5">The sequence shown here is derived from an EMBL/GenBank/DDBJ whole genome shotgun (WGS) entry which is preliminary data.</text>
</comment>
<evidence type="ECO:0000313" key="8">
    <source>
        <dbReference type="EMBL" id="CAF4149494.1"/>
    </source>
</evidence>
<keyword evidence="11" id="KW-1185">Reference proteome</keyword>
<dbReference type="EMBL" id="CAJNRE010006993">
    <property type="protein sequence ID" value="CAF2061266.1"/>
    <property type="molecule type" value="Genomic_DNA"/>
</dbReference>
<dbReference type="Proteomes" id="UP000676336">
    <property type="component" value="Unassembled WGS sequence"/>
</dbReference>
<proteinExistence type="predicted"/>
<accession>A0A816VWQ4</accession>
<evidence type="ECO:0000313" key="10">
    <source>
        <dbReference type="EMBL" id="CAF4523248.1"/>
    </source>
</evidence>
<organism evidence="5 12">
    <name type="scientific">Rotaria magnacalcarata</name>
    <dbReference type="NCBI Taxonomy" id="392030"/>
    <lineage>
        <taxon>Eukaryota</taxon>
        <taxon>Metazoa</taxon>
        <taxon>Spiralia</taxon>
        <taxon>Gnathifera</taxon>
        <taxon>Rotifera</taxon>
        <taxon>Eurotatoria</taxon>
        <taxon>Bdelloidea</taxon>
        <taxon>Philodinida</taxon>
        <taxon>Philodinidae</taxon>
        <taxon>Rotaria</taxon>
    </lineage>
</organism>
<dbReference type="EMBL" id="CAJNOW010012432">
    <property type="protein sequence ID" value="CAF1609769.1"/>
    <property type="molecule type" value="Genomic_DNA"/>
</dbReference>
<evidence type="ECO:0000313" key="4">
    <source>
        <dbReference type="EMBL" id="CAF2075701.1"/>
    </source>
</evidence>
<dbReference type="EMBL" id="CAJOBF010000871">
    <property type="protein sequence ID" value="CAF3881610.1"/>
    <property type="molecule type" value="Genomic_DNA"/>
</dbReference>
<evidence type="ECO:0000313" key="2">
    <source>
        <dbReference type="EMBL" id="CAF1609769.1"/>
    </source>
</evidence>
<dbReference type="EMBL" id="CAJOBI010086890">
    <property type="protein sequence ID" value="CAF4523248.1"/>
    <property type="molecule type" value="Genomic_DNA"/>
</dbReference>
<dbReference type="Proteomes" id="UP000663887">
    <property type="component" value="Unassembled WGS sequence"/>
</dbReference>
<evidence type="ECO:0000313" key="12">
    <source>
        <dbReference type="Proteomes" id="UP000663887"/>
    </source>
</evidence>
<dbReference type="Proteomes" id="UP000663834">
    <property type="component" value="Unassembled WGS sequence"/>
</dbReference>
<dbReference type="EMBL" id="CAJNOV010004327">
    <property type="protein sequence ID" value="CAF1171724.1"/>
    <property type="molecule type" value="Genomic_DNA"/>
</dbReference>
<dbReference type="EMBL" id="CAJNRG010010764">
    <property type="protein sequence ID" value="CAF2125397.1"/>
    <property type="molecule type" value="Genomic_DNA"/>
</dbReference>